<dbReference type="SUPFAM" id="SSF55931">
    <property type="entry name" value="Glutamine synthetase/guanido kinase"/>
    <property type="match status" value="1"/>
</dbReference>
<sequence>MGLLTTGGAPMRWGTDANNKAIPHVSAHGVQQFLNIFRSKKDLQGMPFLWGEELEHQLIHIHDDTVTLSLEAAPVMERLSARPDNCAVWHPEYGSFMVESTPDQPYSLALESLESVEPSMRRRYDMLDQEAPPGVVGTTFVTFPLMGQGNFVDSDDTSSPHSQSLFVPDACINQTHPRFANLTANIRLRRGRKVCIQVPLYMDTNTMEMTVDPRLNIDLSPRNKDIDCGVKEGERKRKTTRFGGGGDGEAEAEAEAAAIVPASPIDPREKDYPASEAMKHLFTPATLYYYAQYFTAQQREHVQQRYSACPCPVPSVSHPCVYMDCMAFGMGNSCLQVTMQLADMREARYVYDQLAILCPAFLALTSATPFQKGLLCDSDVRWLTIAAAVDDRRVEEVPRILKSRYDSISVFISDSAANLEEFNDSPIEINDPYRAVLTAAGVDDRLARHIAHLFIRDPLVMYDKMIDIDDTTHAEHFENIQSTNWQTMRFKPPPMGSPIGWRVEFRVMDIQPTPFENAAFSVFIPLLTKAIITYKPIFYTKMSVVDENMGRAHHINPCEEQYVMRSDIFAGKYTANDAETAKMSIDEIFNGRDGGFYGLIPLVRRYLSDRGEHSPLLSSYLKFISMRAAGSIPTPAQYMRQLVVSHPDYKHDSRLTGPIARDLVRRLHAIAAAEISDDAYLPMASFKTHKRERGE</sequence>
<dbReference type="GO" id="GO:0004357">
    <property type="term" value="F:glutamate-cysteine ligase activity"/>
    <property type="evidence" value="ECO:0007669"/>
    <property type="project" value="UniProtKB-UniRule"/>
</dbReference>
<keyword evidence="8 11" id="KW-0067">ATP-binding</keyword>
<proteinExistence type="inferred from homology"/>
<evidence type="ECO:0000256" key="5">
    <source>
        <dbReference type="ARBA" id="ARBA00022598"/>
    </source>
</evidence>
<keyword evidence="7 11" id="KW-0547">Nucleotide-binding</keyword>
<dbReference type="Pfam" id="PF03074">
    <property type="entry name" value="GCS"/>
    <property type="match status" value="1"/>
</dbReference>
<keyword evidence="5 11" id="KW-0436">Ligase</keyword>
<evidence type="ECO:0000256" key="1">
    <source>
        <dbReference type="ARBA" id="ARBA00005006"/>
    </source>
</evidence>
<evidence type="ECO:0000256" key="3">
    <source>
        <dbReference type="ARBA" id="ARBA00012220"/>
    </source>
</evidence>
<dbReference type="InterPro" id="IPR004308">
    <property type="entry name" value="GCS"/>
</dbReference>
<evidence type="ECO:0000256" key="6">
    <source>
        <dbReference type="ARBA" id="ARBA00022684"/>
    </source>
</evidence>
<comment type="similarity">
    <text evidence="2 11">Belongs to the glutamate--cysteine ligase type 3 family.</text>
</comment>
<name>A0AAW0F1I6_9TRYP</name>
<organism evidence="12 13">
    <name type="scientific">Novymonas esmeraldas</name>
    <dbReference type="NCBI Taxonomy" id="1808958"/>
    <lineage>
        <taxon>Eukaryota</taxon>
        <taxon>Discoba</taxon>
        <taxon>Euglenozoa</taxon>
        <taxon>Kinetoplastea</taxon>
        <taxon>Metakinetoplastina</taxon>
        <taxon>Trypanosomatida</taxon>
        <taxon>Trypanosomatidae</taxon>
        <taxon>Novymonas</taxon>
    </lineage>
</organism>
<dbReference type="GO" id="GO:0005524">
    <property type="term" value="F:ATP binding"/>
    <property type="evidence" value="ECO:0007669"/>
    <property type="project" value="UniProtKB-UniRule"/>
</dbReference>
<dbReference type="Proteomes" id="UP001430356">
    <property type="component" value="Unassembled WGS sequence"/>
</dbReference>
<reference evidence="12 13" key="1">
    <citation type="journal article" date="2021" name="MBio">
        <title>A New Model Trypanosomatid, Novymonas esmeraldas: Genomic Perception of Its 'Candidatus Pandoraea novymonadis' Endosymbiont.</title>
        <authorList>
            <person name="Zakharova A."/>
            <person name="Saura A."/>
            <person name="Butenko A."/>
            <person name="Podesvova L."/>
            <person name="Warmusova S."/>
            <person name="Kostygov A.Y."/>
            <person name="Nenarokova A."/>
            <person name="Lukes J."/>
            <person name="Opperdoes F.R."/>
            <person name="Yurchenko V."/>
        </authorList>
    </citation>
    <scope>NUCLEOTIDE SEQUENCE [LARGE SCALE GENOMIC DNA]</scope>
    <source>
        <strain evidence="12 13">E262AT.01</strain>
    </source>
</reference>
<protein>
    <recommendedName>
        <fullName evidence="4 11">Glutamate--cysteine ligase</fullName>
        <ecNumber evidence="3 11">6.3.2.2</ecNumber>
    </recommendedName>
    <alternativeName>
        <fullName evidence="10 11">Gamma-ECS</fullName>
    </alternativeName>
    <alternativeName>
        <fullName evidence="9 11">Gamma-glutamylcysteine synthetase</fullName>
    </alternativeName>
</protein>
<dbReference type="Gene3D" id="3.30.590.50">
    <property type="match status" value="2"/>
</dbReference>
<evidence type="ECO:0000313" key="12">
    <source>
        <dbReference type="EMBL" id="KAK7199049.1"/>
    </source>
</evidence>
<dbReference type="InterPro" id="IPR014746">
    <property type="entry name" value="Gln_synth/guanido_kin_cat_dom"/>
</dbReference>
<evidence type="ECO:0000256" key="10">
    <source>
        <dbReference type="ARBA" id="ARBA00032122"/>
    </source>
</evidence>
<dbReference type="AlphaFoldDB" id="A0AAW0F1I6"/>
<comment type="pathway">
    <text evidence="1 11">Sulfur metabolism; glutathione biosynthesis; glutathione from L-cysteine and L-glutamate: step 1/2.</text>
</comment>
<comment type="caution">
    <text evidence="12">The sequence shown here is derived from an EMBL/GenBank/DDBJ whole genome shotgun (WGS) entry which is preliminary data.</text>
</comment>
<dbReference type="PANTHER" id="PTHR11164">
    <property type="entry name" value="GLUTAMATE CYSTEINE LIGASE"/>
    <property type="match status" value="1"/>
</dbReference>
<gene>
    <name evidence="12" type="ORF">NESM_000873200</name>
</gene>
<dbReference type="GO" id="GO:0006750">
    <property type="term" value="P:glutathione biosynthetic process"/>
    <property type="evidence" value="ECO:0007669"/>
    <property type="project" value="UniProtKB-UniRule"/>
</dbReference>
<dbReference type="EMBL" id="JAECZO010000204">
    <property type="protein sequence ID" value="KAK7199049.1"/>
    <property type="molecule type" value="Genomic_DNA"/>
</dbReference>
<keyword evidence="13" id="KW-1185">Reference proteome</keyword>
<dbReference type="FunFam" id="3.30.590.50:FF:000009">
    <property type="entry name" value="Glutamate--cysteine ligase"/>
    <property type="match status" value="1"/>
</dbReference>
<evidence type="ECO:0000256" key="2">
    <source>
        <dbReference type="ARBA" id="ARBA00008100"/>
    </source>
</evidence>
<dbReference type="EC" id="6.3.2.2" evidence="3 11"/>
<accession>A0AAW0F1I6</accession>
<evidence type="ECO:0000256" key="7">
    <source>
        <dbReference type="ARBA" id="ARBA00022741"/>
    </source>
</evidence>
<dbReference type="PANTHER" id="PTHR11164:SF0">
    <property type="entry name" value="GLUTAMATE--CYSTEINE LIGASE CATALYTIC SUBUNIT"/>
    <property type="match status" value="1"/>
</dbReference>
<evidence type="ECO:0000256" key="8">
    <source>
        <dbReference type="ARBA" id="ARBA00022840"/>
    </source>
</evidence>
<dbReference type="Gene3D" id="1.10.8.960">
    <property type="match status" value="1"/>
</dbReference>
<evidence type="ECO:0000256" key="4">
    <source>
        <dbReference type="ARBA" id="ARBA00014618"/>
    </source>
</evidence>
<evidence type="ECO:0000256" key="11">
    <source>
        <dbReference type="RuleBase" id="RU367135"/>
    </source>
</evidence>
<comment type="catalytic activity">
    <reaction evidence="11">
        <text>L-cysteine + L-glutamate + ATP = gamma-L-glutamyl-L-cysteine + ADP + phosphate + H(+)</text>
        <dbReference type="Rhea" id="RHEA:13285"/>
        <dbReference type="ChEBI" id="CHEBI:15378"/>
        <dbReference type="ChEBI" id="CHEBI:29985"/>
        <dbReference type="ChEBI" id="CHEBI:30616"/>
        <dbReference type="ChEBI" id="CHEBI:35235"/>
        <dbReference type="ChEBI" id="CHEBI:43474"/>
        <dbReference type="ChEBI" id="CHEBI:58173"/>
        <dbReference type="ChEBI" id="CHEBI:456216"/>
        <dbReference type="EC" id="6.3.2.2"/>
    </reaction>
</comment>
<evidence type="ECO:0000313" key="13">
    <source>
        <dbReference type="Proteomes" id="UP001430356"/>
    </source>
</evidence>
<keyword evidence="6 11" id="KW-0317">Glutathione biosynthesis</keyword>
<evidence type="ECO:0000256" key="9">
    <source>
        <dbReference type="ARBA" id="ARBA00030585"/>
    </source>
</evidence>